<accession>A0A3Q9G097</accession>
<reference evidence="1 2" key="1">
    <citation type="submission" date="2018-12" db="EMBL/GenBank/DDBJ databases">
        <title>The whole draft genome of Streptomyce luteoverticillatus CGMCC 15060.</title>
        <authorList>
            <person name="Feng Z."/>
            <person name="Chen G."/>
            <person name="Zhang J."/>
            <person name="Zhu H."/>
            <person name="Yu X."/>
            <person name="Zhang W."/>
            <person name="Zhang X."/>
        </authorList>
    </citation>
    <scope>NUCLEOTIDE SEQUENCE [LARGE SCALE GENOMIC DNA]</scope>
    <source>
        <strain evidence="1 2">CGMCC 15060</strain>
    </source>
</reference>
<dbReference type="OrthoDB" id="3431977at2"/>
<evidence type="ECO:0000313" key="1">
    <source>
        <dbReference type="EMBL" id="AZQ74466.1"/>
    </source>
</evidence>
<dbReference type="EMBL" id="CP034587">
    <property type="protein sequence ID" value="AZQ74466.1"/>
    <property type="molecule type" value="Genomic_DNA"/>
</dbReference>
<name>A0A3Q9G097_STRLT</name>
<evidence type="ECO:0000313" key="2">
    <source>
        <dbReference type="Proteomes" id="UP000267900"/>
    </source>
</evidence>
<dbReference type="RefSeq" id="WP_126916968.1">
    <property type="nucleotide sequence ID" value="NZ_CP034587.1"/>
</dbReference>
<dbReference type="AlphaFoldDB" id="A0A3Q9G097"/>
<gene>
    <name evidence="1" type="ORF">EKH77_27550</name>
</gene>
<organism evidence="1 2">
    <name type="scientific">Streptomyces luteoverticillatus</name>
    <name type="common">Streptoverticillium luteoverticillatus</name>
    <dbReference type="NCBI Taxonomy" id="66425"/>
    <lineage>
        <taxon>Bacteria</taxon>
        <taxon>Bacillati</taxon>
        <taxon>Actinomycetota</taxon>
        <taxon>Actinomycetes</taxon>
        <taxon>Kitasatosporales</taxon>
        <taxon>Streptomycetaceae</taxon>
        <taxon>Streptomyces</taxon>
    </lineage>
</organism>
<protein>
    <submittedName>
        <fullName evidence="1">Uncharacterized protein</fullName>
    </submittedName>
</protein>
<sequence length="89" mass="9969">MADAWAWEYDPDPAYVIGGIDNLAFIARVEERADELVRAAAALYLDGTKYTGVSPRMQEEAVDASGMFVYQVVPRHQRVYIRQVAFLGS</sequence>
<keyword evidence="2" id="KW-1185">Reference proteome</keyword>
<proteinExistence type="predicted"/>
<dbReference type="Proteomes" id="UP000267900">
    <property type="component" value="Chromosome"/>
</dbReference>